<dbReference type="Proteomes" id="UP000176191">
    <property type="component" value="Unassembled WGS sequence"/>
</dbReference>
<accession>A0A1F5F3N2</accession>
<dbReference type="EMBL" id="MFAK01000038">
    <property type="protein sequence ID" value="OGD74232.1"/>
    <property type="molecule type" value="Genomic_DNA"/>
</dbReference>
<dbReference type="PANTHER" id="PTHR38471:SF2">
    <property type="entry name" value="FOUR HELIX BUNDLE PROTEIN"/>
    <property type="match status" value="1"/>
</dbReference>
<name>A0A1F5F3N2_9BACT</name>
<dbReference type="AlphaFoldDB" id="A0A1F5F3N2"/>
<dbReference type="Gene3D" id="1.20.1440.60">
    <property type="entry name" value="23S rRNA-intervening sequence"/>
    <property type="match status" value="1"/>
</dbReference>
<organism evidence="1 2">
    <name type="scientific">Candidatus Collierbacteria bacterium RIFOXYA2_FULL_46_10</name>
    <dbReference type="NCBI Taxonomy" id="1817726"/>
    <lineage>
        <taxon>Bacteria</taxon>
        <taxon>Candidatus Collieribacteriota</taxon>
    </lineage>
</organism>
<dbReference type="NCBIfam" id="TIGR02436">
    <property type="entry name" value="four helix bundle protein"/>
    <property type="match status" value="1"/>
</dbReference>
<dbReference type="CDD" id="cd16377">
    <property type="entry name" value="23S_rRNA_IVP_like"/>
    <property type="match status" value="1"/>
</dbReference>
<dbReference type="InterPro" id="IPR012657">
    <property type="entry name" value="23S_rRNA-intervening_sequence"/>
</dbReference>
<dbReference type="SUPFAM" id="SSF158446">
    <property type="entry name" value="IVS-encoded protein-like"/>
    <property type="match status" value="1"/>
</dbReference>
<comment type="caution">
    <text evidence="1">The sequence shown here is derived from an EMBL/GenBank/DDBJ whole genome shotgun (WGS) entry which is preliminary data.</text>
</comment>
<dbReference type="Pfam" id="PF05635">
    <property type="entry name" value="23S_rRNA_IVP"/>
    <property type="match status" value="1"/>
</dbReference>
<evidence type="ECO:0000313" key="2">
    <source>
        <dbReference type="Proteomes" id="UP000176191"/>
    </source>
</evidence>
<evidence type="ECO:0008006" key="3">
    <source>
        <dbReference type="Google" id="ProtNLM"/>
    </source>
</evidence>
<dbReference type="InterPro" id="IPR036583">
    <property type="entry name" value="23S_rRNA_IVS_sf"/>
</dbReference>
<proteinExistence type="predicted"/>
<dbReference type="PANTHER" id="PTHR38471">
    <property type="entry name" value="FOUR HELIX BUNDLE PROTEIN"/>
    <property type="match status" value="1"/>
</dbReference>
<sequence length="123" mass="14116">MVKDFTDLLVWQKAHSMVVMIYQLVSNFPKFEQYGLSDQMRRSAVSVTSNIAEGFGRQTAKEKGQYYYLAKGSLTELRNQLYVARDVGYVTLTEVNKILIIMEEVYKMLFGLIKTTKLSIPTS</sequence>
<gene>
    <name evidence="1" type="ORF">A2228_03700</name>
</gene>
<evidence type="ECO:0000313" key="1">
    <source>
        <dbReference type="EMBL" id="OGD74232.1"/>
    </source>
</evidence>
<reference evidence="1 2" key="1">
    <citation type="journal article" date="2016" name="Nat. Commun.">
        <title>Thousands of microbial genomes shed light on interconnected biogeochemical processes in an aquifer system.</title>
        <authorList>
            <person name="Anantharaman K."/>
            <person name="Brown C.T."/>
            <person name="Hug L.A."/>
            <person name="Sharon I."/>
            <person name="Castelle C.J."/>
            <person name="Probst A.J."/>
            <person name="Thomas B.C."/>
            <person name="Singh A."/>
            <person name="Wilkins M.J."/>
            <person name="Karaoz U."/>
            <person name="Brodie E.L."/>
            <person name="Williams K.H."/>
            <person name="Hubbard S.S."/>
            <person name="Banfield J.F."/>
        </authorList>
    </citation>
    <scope>NUCLEOTIDE SEQUENCE [LARGE SCALE GENOMIC DNA]</scope>
</reference>
<protein>
    <recommendedName>
        <fullName evidence="3">Four helix bundle protein</fullName>
    </recommendedName>
</protein>